<dbReference type="PANTHER" id="PTHR15350">
    <property type="entry name" value="COP9 SIGNALOSOME COMPLEX SUBUNIT 7/DENDRITIC CELL PROTEIN GA17"/>
    <property type="match status" value="1"/>
</dbReference>
<feature type="compositionally biased region" description="Polar residues" evidence="8">
    <location>
        <begin position="227"/>
        <end position="247"/>
    </location>
</feature>
<protein>
    <recommendedName>
        <fullName evidence="9">PCI domain-containing protein</fullName>
    </recommendedName>
</protein>
<dbReference type="Proteomes" id="UP000015104">
    <property type="component" value="Unassembled WGS sequence"/>
</dbReference>
<dbReference type="GO" id="GO:0005737">
    <property type="term" value="C:cytoplasm"/>
    <property type="evidence" value="ECO:0007669"/>
    <property type="project" value="UniProtKB-SubCell"/>
</dbReference>
<dbReference type="InterPro" id="IPR045237">
    <property type="entry name" value="COPS7/eIF3m"/>
</dbReference>
<evidence type="ECO:0000259" key="9">
    <source>
        <dbReference type="PROSITE" id="PS50250"/>
    </source>
</evidence>
<dbReference type="EnsemblMetazoa" id="tetur04g06210.1">
    <property type="protein sequence ID" value="tetur04g06210.1"/>
    <property type="gene ID" value="tetur04g06210"/>
</dbReference>
<keyword evidence="7" id="KW-0175">Coiled coil</keyword>
<dbReference type="EMBL" id="CAEY01001369">
    <property type="status" value="NOT_ANNOTATED_CDS"/>
    <property type="molecule type" value="Genomic_DNA"/>
</dbReference>
<dbReference type="AlphaFoldDB" id="T1K2T2"/>
<keyword evidence="4" id="KW-0963">Cytoplasm</keyword>
<dbReference type="PANTHER" id="PTHR15350:SF5">
    <property type="entry name" value="COP9 SIGNALOSOME COMPLEX SUBUNIT 7"/>
    <property type="match status" value="1"/>
</dbReference>
<dbReference type="Pfam" id="PF22061">
    <property type="entry name" value="CSN7_HB_subdom"/>
    <property type="match status" value="1"/>
</dbReference>
<proteinExistence type="inferred from homology"/>
<feature type="region of interest" description="Disordered" evidence="8">
    <location>
        <begin position="227"/>
        <end position="272"/>
    </location>
</feature>
<evidence type="ECO:0000256" key="2">
    <source>
        <dbReference type="ARBA" id="ARBA00004496"/>
    </source>
</evidence>
<evidence type="ECO:0000313" key="11">
    <source>
        <dbReference type="Proteomes" id="UP000015104"/>
    </source>
</evidence>
<dbReference type="PROSITE" id="PS50250">
    <property type="entry name" value="PCI"/>
    <property type="match status" value="1"/>
</dbReference>
<name>T1K2T2_TETUR</name>
<feature type="coiled-coil region" evidence="7">
    <location>
        <begin position="192"/>
        <end position="219"/>
    </location>
</feature>
<evidence type="ECO:0000256" key="4">
    <source>
        <dbReference type="ARBA" id="ARBA00022490"/>
    </source>
</evidence>
<dbReference type="HOGENOM" id="CLU_054426_2_0_1"/>
<keyword evidence="6" id="KW-0539">Nucleus</keyword>
<dbReference type="SMART" id="SM00088">
    <property type="entry name" value="PINT"/>
    <property type="match status" value="1"/>
</dbReference>
<reference evidence="10" key="2">
    <citation type="submission" date="2015-06" db="UniProtKB">
        <authorList>
            <consortium name="EnsemblMetazoa"/>
        </authorList>
    </citation>
    <scope>IDENTIFICATION</scope>
</reference>
<comment type="similarity">
    <text evidence="3">Belongs to the CSN7/EIF3M family. CSN7 subfamily.</text>
</comment>
<feature type="domain" description="PCI" evidence="9">
    <location>
        <begin position="1"/>
        <end position="159"/>
    </location>
</feature>
<sequence>MEVDSPPVTTSALQQFIVLSKASKGLAAVELIKQVLNHPQIYVFGELLRQPNIKELADSEDHRKYYELLELFAYGNYCDYNETKYPPLTQQMITKLRHLTVVNLASKNKILSYDKLNEELGIDNLRELENLIIDVIYSNIIKGKMDQENGWLEISSTISRDIKEEQLETIITVLSDWCSNCENVIADIESQIIKANSTKSAHSKEKQELEAQISSIEMHLKNSGQDIEFSQDNSDMNLFMSQASNVGKTKRTPRRSNKPSGPGTSRDSRSFD</sequence>
<dbReference type="OMA" id="GTYKQFR"/>
<dbReference type="InterPro" id="IPR036390">
    <property type="entry name" value="WH_DNA-bd_sf"/>
</dbReference>
<evidence type="ECO:0000256" key="1">
    <source>
        <dbReference type="ARBA" id="ARBA00004123"/>
    </source>
</evidence>
<dbReference type="Pfam" id="PF18392">
    <property type="entry name" value="CSN7a_helixI"/>
    <property type="match status" value="1"/>
</dbReference>
<feature type="compositionally biased region" description="Basic residues" evidence="8">
    <location>
        <begin position="248"/>
        <end position="257"/>
    </location>
</feature>
<dbReference type="Pfam" id="PF01399">
    <property type="entry name" value="PCI"/>
    <property type="match status" value="1"/>
</dbReference>
<dbReference type="InterPro" id="IPR000717">
    <property type="entry name" value="PCI_dom"/>
</dbReference>
<organism evidence="10 11">
    <name type="scientific">Tetranychus urticae</name>
    <name type="common">Two-spotted spider mite</name>
    <dbReference type="NCBI Taxonomy" id="32264"/>
    <lineage>
        <taxon>Eukaryota</taxon>
        <taxon>Metazoa</taxon>
        <taxon>Ecdysozoa</taxon>
        <taxon>Arthropoda</taxon>
        <taxon>Chelicerata</taxon>
        <taxon>Arachnida</taxon>
        <taxon>Acari</taxon>
        <taxon>Acariformes</taxon>
        <taxon>Trombidiformes</taxon>
        <taxon>Prostigmata</taxon>
        <taxon>Eleutherengona</taxon>
        <taxon>Raphignathae</taxon>
        <taxon>Tetranychoidea</taxon>
        <taxon>Tetranychidae</taxon>
        <taxon>Tetranychus</taxon>
    </lineage>
</organism>
<evidence type="ECO:0000256" key="8">
    <source>
        <dbReference type="SAM" id="MobiDB-lite"/>
    </source>
</evidence>
<dbReference type="KEGG" id="tut:107360124"/>
<dbReference type="OrthoDB" id="10265275at2759"/>
<dbReference type="eggNOG" id="KOG3250">
    <property type="taxonomic scope" value="Eukaryota"/>
</dbReference>
<dbReference type="GO" id="GO:0008180">
    <property type="term" value="C:COP9 signalosome"/>
    <property type="evidence" value="ECO:0007669"/>
    <property type="project" value="UniProtKB-KW"/>
</dbReference>
<evidence type="ECO:0000256" key="3">
    <source>
        <dbReference type="ARBA" id="ARBA00008482"/>
    </source>
</evidence>
<keyword evidence="11" id="KW-1185">Reference proteome</keyword>
<dbReference type="GO" id="GO:0010387">
    <property type="term" value="P:COP9 signalosome assembly"/>
    <property type="evidence" value="ECO:0007669"/>
    <property type="project" value="InterPro"/>
</dbReference>
<accession>T1K2T2</accession>
<evidence type="ECO:0000256" key="6">
    <source>
        <dbReference type="ARBA" id="ARBA00023242"/>
    </source>
</evidence>
<comment type="subcellular location">
    <subcellularLocation>
        <location evidence="2">Cytoplasm</location>
    </subcellularLocation>
    <subcellularLocation>
        <location evidence="1">Nucleus</location>
    </subcellularLocation>
</comment>
<evidence type="ECO:0000313" key="10">
    <source>
        <dbReference type="EnsemblMetazoa" id="tetur04g06210.1"/>
    </source>
</evidence>
<dbReference type="InterPro" id="IPR041481">
    <property type="entry name" value="CSN7_helixI"/>
</dbReference>
<gene>
    <name evidence="10" type="primary">107360124</name>
</gene>
<keyword evidence="5" id="KW-0736">Signalosome</keyword>
<dbReference type="SUPFAM" id="SSF46785">
    <property type="entry name" value="Winged helix' DNA-binding domain"/>
    <property type="match status" value="1"/>
</dbReference>
<evidence type="ECO:0000256" key="5">
    <source>
        <dbReference type="ARBA" id="ARBA00022790"/>
    </source>
</evidence>
<reference evidence="11" key="1">
    <citation type="submission" date="2011-08" db="EMBL/GenBank/DDBJ databases">
        <authorList>
            <person name="Rombauts S."/>
        </authorList>
    </citation>
    <scope>NUCLEOTIDE SEQUENCE</scope>
    <source>
        <strain evidence="11">London</strain>
    </source>
</reference>
<dbReference type="STRING" id="32264.T1K2T2"/>
<evidence type="ECO:0000256" key="7">
    <source>
        <dbReference type="SAM" id="Coils"/>
    </source>
</evidence>